<evidence type="ECO:0000259" key="2">
    <source>
        <dbReference type="SMART" id="SM01010"/>
    </source>
</evidence>
<dbReference type="CDD" id="cd02859">
    <property type="entry name" value="E_set_AMPKbeta_like_N"/>
    <property type="match status" value="1"/>
</dbReference>
<dbReference type="InterPro" id="IPR014756">
    <property type="entry name" value="Ig_E-set"/>
</dbReference>
<dbReference type="Gene3D" id="2.60.40.10">
    <property type="entry name" value="Immunoglobulins"/>
    <property type="match status" value="1"/>
</dbReference>
<dbReference type="InterPro" id="IPR043554">
    <property type="entry name" value="KINB"/>
</dbReference>
<dbReference type="SUPFAM" id="SSF160219">
    <property type="entry name" value="AMPKBI-like"/>
    <property type="match status" value="1"/>
</dbReference>
<protein>
    <recommendedName>
        <fullName evidence="2">Association with the SNF1 complex (ASC) domain-containing protein</fullName>
    </recommendedName>
</protein>
<feature type="domain" description="Association with the SNF1 complex (ASC)" evidence="2">
    <location>
        <begin position="117"/>
        <end position="207"/>
    </location>
</feature>
<accession>A0AAV0YRI2</accession>
<sequence>MRQDESPQRWMDDRYVETIVHERLKSVMIIWNHGGTNVAIAGSWNNWETTEALQNVGQHFAIVKTLPIRIYHYRFMVDGYWTHAPEFPSHLTNSGYVYNILDLQDYIPLRIQNPEDPPSPPSSYDNMLLNEDDFNKPPPELPPQLQVTITDEYASTSNAGPVSVPSLTHVDLNHLYMSRSDGEQCVALRSTHRFQQKFVTNLMYKSLHNRER</sequence>
<dbReference type="SMART" id="SM01010">
    <property type="entry name" value="AMPKBI"/>
    <property type="match status" value="1"/>
</dbReference>
<dbReference type="InterPro" id="IPR006828">
    <property type="entry name" value="ASC_dom"/>
</dbReference>
<reference evidence="3 4" key="1">
    <citation type="submission" date="2023-01" db="EMBL/GenBank/DDBJ databases">
        <authorList>
            <person name="Kreplak J."/>
        </authorList>
    </citation>
    <scope>NUCLEOTIDE SEQUENCE [LARGE SCALE GENOMIC DNA]</scope>
</reference>
<dbReference type="AlphaFoldDB" id="A0AAV0YRI2"/>
<evidence type="ECO:0000313" key="3">
    <source>
        <dbReference type="EMBL" id="CAI8587157.1"/>
    </source>
</evidence>
<dbReference type="GO" id="GO:0009507">
    <property type="term" value="C:chloroplast"/>
    <property type="evidence" value="ECO:0007669"/>
    <property type="project" value="UniProtKB-ARBA"/>
</dbReference>
<evidence type="ECO:0000256" key="1">
    <source>
        <dbReference type="ARBA" id="ARBA00010926"/>
    </source>
</evidence>
<dbReference type="SUPFAM" id="SSF81296">
    <property type="entry name" value="E set domains"/>
    <property type="match status" value="1"/>
</dbReference>
<proteinExistence type="inferred from homology"/>
<dbReference type="PANTHER" id="PTHR46316:SF6">
    <property type="entry name" value="ASSOCIATION WITH THE SNF1 COMPLEX (ASC) DOMAIN-CONTAINING PROTEIN"/>
    <property type="match status" value="1"/>
</dbReference>
<dbReference type="Pfam" id="PF16561">
    <property type="entry name" value="AMPK1_CBM"/>
    <property type="match status" value="1"/>
</dbReference>
<dbReference type="EMBL" id="OX451736">
    <property type="protein sequence ID" value="CAI8587157.1"/>
    <property type="molecule type" value="Genomic_DNA"/>
</dbReference>
<dbReference type="Pfam" id="PF04739">
    <property type="entry name" value="AMPKBI"/>
    <property type="match status" value="1"/>
</dbReference>
<dbReference type="Proteomes" id="UP001157006">
    <property type="component" value="Chromosome 1L"/>
</dbReference>
<name>A0AAV0YRI2_VICFA</name>
<dbReference type="InterPro" id="IPR037256">
    <property type="entry name" value="ASC_dom_sf"/>
</dbReference>
<organism evidence="3 4">
    <name type="scientific">Vicia faba</name>
    <name type="common">Broad bean</name>
    <name type="synonym">Faba vulgaris</name>
    <dbReference type="NCBI Taxonomy" id="3906"/>
    <lineage>
        <taxon>Eukaryota</taxon>
        <taxon>Viridiplantae</taxon>
        <taxon>Streptophyta</taxon>
        <taxon>Embryophyta</taxon>
        <taxon>Tracheophyta</taxon>
        <taxon>Spermatophyta</taxon>
        <taxon>Magnoliopsida</taxon>
        <taxon>eudicotyledons</taxon>
        <taxon>Gunneridae</taxon>
        <taxon>Pentapetalae</taxon>
        <taxon>rosids</taxon>
        <taxon>fabids</taxon>
        <taxon>Fabales</taxon>
        <taxon>Fabaceae</taxon>
        <taxon>Papilionoideae</taxon>
        <taxon>50 kb inversion clade</taxon>
        <taxon>NPAAA clade</taxon>
        <taxon>Hologalegina</taxon>
        <taxon>IRL clade</taxon>
        <taxon>Fabeae</taxon>
        <taxon>Vicia</taxon>
    </lineage>
</organism>
<dbReference type="InterPro" id="IPR013783">
    <property type="entry name" value="Ig-like_fold"/>
</dbReference>
<evidence type="ECO:0000313" key="4">
    <source>
        <dbReference type="Proteomes" id="UP001157006"/>
    </source>
</evidence>
<gene>
    <name evidence="3" type="ORF">VFH_I286640</name>
</gene>
<dbReference type="PANTHER" id="PTHR46316">
    <property type="entry name" value="SNF1-RELATED PROTEIN KINASE REGULATORY SUBUNIT BETA-1"/>
    <property type="match status" value="1"/>
</dbReference>
<dbReference type="InterPro" id="IPR032640">
    <property type="entry name" value="AMPK1_CBM"/>
</dbReference>
<dbReference type="Gene3D" id="6.20.250.60">
    <property type="match status" value="1"/>
</dbReference>
<keyword evidence="4" id="KW-1185">Reference proteome</keyword>
<comment type="similarity">
    <text evidence="1">Belongs to the 5'-AMP-activated protein kinase beta subunit family.</text>
</comment>